<evidence type="ECO:0000313" key="2">
    <source>
        <dbReference type="Proteomes" id="UP000005551"/>
    </source>
</evidence>
<dbReference type="AlphaFoldDB" id="I5BU47"/>
<name>I5BU47_9BACT</name>
<proteinExistence type="predicted"/>
<dbReference type="EMBL" id="AJYA01000067">
    <property type="protein sequence ID" value="EIM73099.1"/>
    <property type="molecule type" value="Genomic_DNA"/>
</dbReference>
<gene>
    <name evidence="1" type="ORF">A3SI_18527</name>
</gene>
<dbReference type="Proteomes" id="UP000005551">
    <property type="component" value="Unassembled WGS sequence"/>
</dbReference>
<organism evidence="1 2">
    <name type="scientific">Nitritalea halalkaliphila LW7</name>
    <dbReference type="NCBI Taxonomy" id="1189621"/>
    <lineage>
        <taxon>Bacteria</taxon>
        <taxon>Pseudomonadati</taxon>
        <taxon>Bacteroidota</taxon>
        <taxon>Cytophagia</taxon>
        <taxon>Cytophagales</taxon>
        <taxon>Cyclobacteriaceae</taxon>
        <taxon>Nitritalea</taxon>
    </lineage>
</organism>
<evidence type="ECO:0000313" key="1">
    <source>
        <dbReference type="EMBL" id="EIM73099.1"/>
    </source>
</evidence>
<reference evidence="1 2" key="1">
    <citation type="submission" date="2012-05" db="EMBL/GenBank/DDBJ databases">
        <title>Genome sequence of Nitritalea halalkaliphila LW7.</title>
        <authorList>
            <person name="Jangir P.K."/>
            <person name="Singh A."/>
            <person name="Shivaji S."/>
            <person name="Sharma R."/>
        </authorList>
    </citation>
    <scope>NUCLEOTIDE SEQUENCE [LARGE SCALE GENOMIC DNA]</scope>
    <source>
        <strain evidence="1 2">LW7</strain>
    </source>
</reference>
<keyword evidence="2" id="KW-1185">Reference proteome</keyword>
<sequence>MIKIMKAMNEEKMEKTVLQTLEKLEKLGLDETLPAELSWCWNSFVADKNPVGLIEKSQKAHALLSEKKAVQPRAVSQKLLDDLEKVTRAF</sequence>
<comment type="caution">
    <text evidence="1">The sequence shown here is derived from an EMBL/GenBank/DDBJ whole genome shotgun (WGS) entry which is preliminary data.</text>
</comment>
<accession>I5BU47</accession>
<protein>
    <submittedName>
        <fullName evidence="1">Uncharacterized protein</fullName>
    </submittedName>
</protein>